<protein>
    <submittedName>
        <fullName evidence="4">Transcriptional regulator, TetR family</fullName>
    </submittedName>
</protein>
<dbReference type="PROSITE" id="PS50977">
    <property type="entry name" value="HTH_TETR_2"/>
    <property type="match status" value="1"/>
</dbReference>
<organism evidence="4 5">
    <name type="scientific">Proteiniclasticum ruminis</name>
    <dbReference type="NCBI Taxonomy" id="398199"/>
    <lineage>
        <taxon>Bacteria</taxon>
        <taxon>Bacillati</taxon>
        <taxon>Bacillota</taxon>
        <taxon>Clostridia</taxon>
        <taxon>Eubacteriales</taxon>
        <taxon>Clostridiaceae</taxon>
        <taxon>Proteiniclasticum</taxon>
    </lineage>
</organism>
<evidence type="ECO:0000259" key="3">
    <source>
        <dbReference type="PROSITE" id="PS50977"/>
    </source>
</evidence>
<dbReference type="AlphaFoldDB" id="A0A1I5DEP2"/>
<evidence type="ECO:0000313" key="5">
    <source>
        <dbReference type="Proteomes" id="UP000181899"/>
    </source>
</evidence>
<evidence type="ECO:0000313" key="4">
    <source>
        <dbReference type="EMBL" id="SFN97660.1"/>
    </source>
</evidence>
<name>A0A1I5DEP2_9CLOT</name>
<dbReference type="InterPro" id="IPR009057">
    <property type="entry name" value="Homeodomain-like_sf"/>
</dbReference>
<dbReference type="eggNOG" id="COG1309">
    <property type="taxonomic scope" value="Bacteria"/>
</dbReference>
<gene>
    <name evidence="4" type="ORF">SAMN04488695_10923</name>
</gene>
<keyword evidence="1 2" id="KW-0238">DNA-binding</keyword>
<dbReference type="PRINTS" id="PR00455">
    <property type="entry name" value="HTHTETR"/>
</dbReference>
<sequence>MNKKELIRLSATKIIAEEGFYKTKVQDIADDAEIAVGTVYIYFKNKDDILDYIFESQHTKMIEFIEKQEKQEISPLEKIKRILRYHFTEMENNPDLAKVLSQEGTGPLKNKESEMKDDSLGVPDIFQRMLEESKEIREIRDIDAEMFGYVIFFVGRETAYLLQIKGKKDRYYKAFEELLTFIVNGIKV</sequence>
<keyword evidence="5" id="KW-1185">Reference proteome</keyword>
<dbReference type="GO" id="GO:0003677">
    <property type="term" value="F:DNA binding"/>
    <property type="evidence" value="ECO:0007669"/>
    <property type="project" value="UniProtKB-UniRule"/>
</dbReference>
<dbReference type="STRING" id="398199.SAMN05421804_103119"/>
<feature type="DNA-binding region" description="H-T-H motif" evidence="2">
    <location>
        <begin position="24"/>
        <end position="43"/>
    </location>
</feature>
<dbReference type="RefSeq" id="WP_074912507.1">
    <property type="nucleotide sequence ID" value="NZ_FOVK01000009.1"/>
</dbReference>
<reference evidence="4 5" key="1">
    <citation type="submission" date="2016-10" db="EMBL/GenBank/DDBJ databases">
        <authorList>
            <person name="de Groot N.N."/>
        </authorList>
    </citation>
    <scope>NUCLEOTIDE SEQUENCE [LARGE SCALE GENOMIC DNA]</scope>
    <source>
        <strain evidence="4 5">ML2</strain>
    </source>
</reference>
<accession>A0A1I5DEP2</accession>
<dbReference type="PANTHER" id="PTHR43479">
    <property type="entry name" value="ACREF/ENVCD OPERON REPRESSOR-RELATED"/>
    <property type="match status" value="1"/>
</dbReference>
<feature type="domain" description="HTH tetR-type" evidence="3">
    <location>
        <begin position="1"/>
        <end position="61"/>
    </location>
</feature>
<dbReference type="InterPro" id="IPR050624">
    <property type="entry name" value="HTH-type_Tx_Regulator"/>
</dbReference>
<dbReference type="Pfam" id="PF00440">
    <property type="entry name" value="TetR_N"/>
    <property type="match status" value="1"/>
</dbReference>
<dbReference type="Gene3D" id="1.10.357.10">
    <property type="entry name" value="Tetracycline Repressor, domain 2"/>
    <property type="match status" value="1"/>
</dbReference>
<dbReference type="Proteomes" id="UP000181899">
    <property type="component" value="Unassembled WGS sequence"/>
</dbReference>
<evidence type="ECO:0000256" key="1">
    <source>
        <dbReference type="ARBA" id="ARBA00023125"/>
    </source>
</evidence>
<dbReference type="Gene3D" id="1.10.10.60">
    <property type="entry name" value="Homeodomain-like"/>
    <property type="match status" value="1"/>
</dbReference>
<evidence type="ECO:0000256" key="2">
    <source>
        <dbReference type="PROSITE-ProRule" id="PRU00335"/>
    </source>
</evidence>
<dbReference type="InterPro" id="IPR001647">
    <property type="entry name" value="HTH_TetR"/>
</dbReference>
<dbReference type="PANTHER" id="PTHR43479:SF11">
    <property type="entry name" value="ACREF_ENVCD OPERON REPRESSOR-RELATED"/>
    <property type="match status" value="1"/>
</dbReference>
<proteinExistence type="predicted"/>
<dbReference type="OrthoDB" id="9814200at2"/>
<dbReference type="InterPro" id="IPR036271">
    <property type="entry name" value="Tet_transcr_reg_TetR-rel_C_sf"/>
</dbReference>
<dbReference type="EMBL" id="FOVK01000009">
    <property type="protein sequence ID" value="SFN97660.1"/>
    <property type="molecule type" value="Genomic_DNA"/>
</dbReference>
<dbReference type="SUPFAM" id="SSF48498">
    <property type="entry name" value="Tetracyclin repressor-like, C-terminal domain"/>
    <property type="match status" value="1"/>
</dbReference>
<dbReference type="SUPFAM" id="SSF46689">
    <property type="entry name" value="Homeodomain-like"/>
    <property type="match status" value="1"/>
</dbReference>